<proteinExistence type="predicted"/>
<dbReference type="Pfam" id="PF14309">
    <property type="entry name" value="DUF4378"/>
    <property type="match status" value="1"/>
</dbReference>
<feature type="region of interest" description="Disordered" evidence="1">
    <location>
        <begin position="680"/>
        <end position="699"/>
    </location>
</feature>
<evidence type="ECO:0000259" key="3">
    <source>
        <dbReference type="Pfam" id="PF14383"/>
    </source>
</evidence>
<accession>A0ABM2YZL0</accession>
<feature type="compositionally biased region" description="Basic residues" evidence="1">
    <location>
        <begin position="434"/>
        <end position="444"/>
    </location>
</feature>
<dbReference type="RefSeq" id="XP_040935853.1">
    <property type="nucleotide sequence ID" value="XM_041079919.1"/>
</dbReference>
<dbReference type="PANTHER" id="PTHR21726:SF57">
    <property type="entry name" value="SERINE-RICH ADHESIN FOR PLATELETS-LIKE PROTEIN"/>
    <property type="match status" value="1"/>
</dbReference>
<gene>
    <name evidence="5" type="primary">LOC107887029</name>
</gene>
<feature type="compositionally biased region" description="Polar residues" evidence="1">
    <location>
        <begin position="365"/>
        <end position="425"/>
    </location>
</feature>
<feature type="compositionally biased region" description="Polar residues" evidence="1">
    <location>
        <begin position="61"/>
        <end position="80"/>
    </location>
</feature>
<feature type="compositionally biased region" description="Polar residues" evidence="1">
    <location>
        <begin position="145"/>
        <end position="155"/>
    </location>
</feature>
<keyword evidence="4" id="KW-1185">Reference proteome</keyword>
<dbReference type="GeneID" id="107887029"/>
<feature type="compositionally biased region" description="Polar residues" evidence="1">
    <location>
        <begin position="583"/>
        <end position="592"/>
    </location>
</feature>
<feature type="region of interest" description="Disordered" evidence="1">
    <location>
        <begin position="331"/>
        <end position="467"/>
    </location>
</feature>
<feature type="domain" description="DUF4378" evidence="2">
    <location>
        <begin position="707"/>
        <end position="854"/>
    </location>
</feature>
<organism evidence="4 5">
    <name type="scientific">Gossypium hirsutum</name>
    <name type="common">Upland cotton</name>
    <name type="synonym">Gossypium mexicanum</name>
    <dbReference type="NCBI Taxonomy" id="3635"/>
    <lineage>
        <taxon>Eukaryota</taxon>
        <taxon>Viridiplantae</taxon>
        <taxon>Streptophyta</taxon>
        <taxon>Embryophyta</taxon>
        <taxon>Tracheophyta</taxon>
        <taxon>Spermatophyta</taxon>
        <taxon>Magnoliopsida</taxon>
        <taxon>eudicotyledons</taxon>
        <taxon>Gunneridae</taxon>
        <taxon>Pentapetalae</taxon>
        <taxon>rosids</taxon>
        <taxon>malvids</taxon>
        <taxon>Malvales</taxon>
        <taxon>Malvaceae</taxon>
        <taxon>Malvoideae</taxon>
        <taxon>Gossypium</taxon>
    </lineage>
</organism>
<evidence type="ECO:0000259" key="2">
    <source>
        <dbReference type="Pfam" id="PF14309"/>
    </source>
</evidence>
<reference evidence="5" key="2">
    <citation type="submission" date="2025-08" db="UniProtKB">
        <authorList>
            <consortium name="RefSeq"/>
        </authorList>
    </citation>
    <scope>IDENTIFICATION</scope>
</reference>
<name>A0ABM2YZL0_GOSHI</name>
<dbReference type="InterPro" id="IPR032795">
    <property type="entry name" value="DUF3741-assoc"/>
</dbReference>
<dbReference type="Proteomes" id="UP000818029">
    <property type="component" value="Chromosome A11"/>
</dbReference>
<evidence type="ECO:0000256" key="1">
    <source>
        <dbReference type="SAM" id="MobiDB-lite"/>
    </source>
</evidence>
<feature type="region of interest" description="Disordered" evidence="1">
    <location>
        <begin position="27"/>
        <end position="86"/>
    </location>
</feature>
<dbReference type="PANTHER" id="PTHR21726">
    <property type="entry name" value="PHOSPHATIDYLINOSITOL N-ACETYLGLUCOSAMINYLTRANSFERASE SUBUNIT P DOWN SYNDROME CRITICAL REGION PROTEIN 5 -RELATED"/>
    <property type="match status" value="1"/>
</dbReference>
<feature type="compositionally biased region" description="Low complexity" evidence="1">
    <location>
        <begin position="593"/>
        <end position="602"/>
    </location>
</feature>
<dbReference type="InterPro" id="IPR025486">
    <property type="entry name" value="DUF4378"/>
</dbReference>
<feature type="region of interest" description="Disordered" evidence="1">
    <location>
        <begin position="145"/>
        <end position="167"/>
    </location>
</feature>
<sequence>MEAERKRAKGGFFQLFDWNGKSRKKLFSNNSELQESKRGKAEEHAVKPPPYSVQREGDEYSATSNNTRSGDFNSSSSVTSDEGYGSRAPGVVARLMGLDSLPTLNVYELSSIPYSGSSSLRVSHTERNTPNLWNEYQPADYANISNKLDRSSSNPIEPRSRKVQNRPIERFQTEILPPKSAKPIPITHHKLLSPIRNPAFTPTKNAAYIMEAAAKIIEASPQATSKGKVPSFGSSSVPLKMRNLKEKIEAAHKASRPQRADECGESTVKPLKVQHKDKIRCKSDYTPTFRITKDSEKSISNGSRKKGKAVSLAEQARVSIQRKEGSSLSFNGSVVNKKERNDAKRKQFSTSVSDVQRTVEKRTSANRTNNVLRQNNQKQNCISNRDYSTSKSSTLDQQGKNGRSINGTTGLNRTVNSRKTVSVATDTAKEVPMSRRKNLPRKKRPVNEDLPVGETVPDISSKNGGERSIKCNVTADGHLNQDSDIKKTSMDVISFTFTSPLSRSMPDVSSTNKVSEQSSSFDTDPSSDNDLLFLKSSSFSSPGFNVIGGDALSVILEKKLQELTCRIESSNCNIIIEGTSFSPTSSLQNSVPSSGTATTTSAAHQKTLQVDLDHDISYSSSDFDHSSDKLGIDWGKWQLSEEIEEQNAGSSSSENDIEVDNQHPGLLLTLKHAVTSGSCSGEMDKKHLTRPPNSGDCKESTDWENGFVKMVLKDSELLFTEYALGQTEKVMTLKASNQLEHLNGAERNGEDYKLEQKLLLDCVSECVESRYRQVSVGSCKGLVKWEILIQNREWLAKEVYKEIFGWKSLDDTMVDDLVDKDMSTKYGRWLDFDMEAFEEGVEIEKIVLTSLVDELVSDLLLLL</sequence>
<feature type="compositionally biased region" description="Basic and acidic residues" evidence="1">
    <location>
        <begin position="336"/>
        <end position="345"/>
    </location>
</feature>
<feature type="region of interest" description="Disordered" evidence="1">
    <location>
        <begin position="502"/>
        <end position="526"/>
    </location>
</feature>
<feature type="compositionally biased region" description="Basic and acidic residues" evidence="1">
    <location>
        <begin position="34"/>
        <end position="46"/>
    </location>
</feature>
<reference evidence="4" key="1">
    <citation type="journal article" date="2020" name="Nat. Genet.">
        <title>Genomic diversifications of five Gossypium allopolyploid species and their impact on cotton improvement.</title>
        <authorList>
            <person name="Chen Z.J."/>
            <person name="Sreedasyam A."/>
            <person name="Ando A."/>
            <person name="Song Q."/>
            <person name="De Santiago L.M."/>
            <person name="Hulse-Kemp A.M."/>
            <person name="Ding M."/>
            <person name="Ye W."/>
            <person name="Kirkbride R.C."/>
            <person name="Jenkins J."/>
            <person name="Plott C."/>
            <person name="Lovell J."/>
            <person name="Lin Y.M."/>
            <person name="Vaughn R."/>
            <person name="Liu B."/>
            <person name="Simpson S."/>
            <person name="Scheffler B.E."/>
            <person name="Wen L."/>
            <person name="Saski C.A."/>
            <person name="Grover C.E."/>
            <person name="Hu G."/>
            <person name="Conover J.L."/>
            <person name="Carlson J.W."/>
            <person name="Shu S."/>
            <person name="Boston L.B."/>
            <person name="Williams M."/>
            <person name="Peterson D.G."/>
            <person name="McGee K."/>
            <person name="Jones D.C."/>
            <person name="Wendel J.F."/>
            <person name="Stelly D.M."/>
            <person name="Grimwood J."/>
            <person name="Schmutz J."/>
        </authorList>
    </citation>
    <scope>NUCLEOTIDE SEQUENCE [LARGE SCALE GENOMIC DNA]</scope>
    <source>
        <strain evidence="4">cv. TM-1</strain>
    </source>
</reference>
<feature type="compositionally biased region" description="Polar residues" evidence="1">
    <location>
        <begin position="502"/>
        <end position="524"/>
    </location>
</feature>
<feature type="domain" description="DUF3741" evidence="3">
    <location>
        <begin position="76"/>
        <end position="104"/>
    </location>
</feature>
<evidence type="ECO:0000313" key="4">
    <source>
        <dbReference type="Proteomes" id="UP000818029"/>
    </source>
</evidence>
<protein>
    <submittedName>
        <fullName evidence="5">Uncharacterized protein isoform X7</fullName>
    </submittedName>
</protein>
<dbReference type="Pfam" id="PF14383">
    <property type="entry name" value="VARLMGL"/>
    <property type="match status" value="1"/>
</dbReference>
<evidence type="ECO:0000313" key="5">
    <source>
        <dbReference type="RefSeq" id="XP_040935853.1"/>
    </source>
</evidence>
<feature type="region of interest" description="Disordered" evidence="1">
    <location>
        <begin position="583"/>
        <end position="602"/>
    </location>
</feature>